<feature type="coiled-coil region" evidence="1">
    <location>
        <begin position="110"/>
        <end position="144"/>
    </location>
</feature>
<evidence type="ECO:0000256" key="2">
    <source>
        <dbReference type="SAM" id="MobiDB-lite"/>
    </source>
</evidence>
<gene>
    <name evidence="4" type="ORF">FA13DRAFT_1723795</name>
    <name evidence="3" type="ORF">FA13DRAFT_1744886</name>
</gene>
<comment type="caution">
    <text evidence="4">The sequence shown here is derived from an EMBL/GenBank/DDBJ whole genome shotgun (WGS) entry which is preliminary data.</text>
</comment>
<evidence type="ECO:0000256" key="1">
    <source>
        <dbReference type="SAM" id="Coils"/>
    </source>
</evidence>
<evidence type="ECO:0000313" key="3">
    <source>
        <dbReference type="EMBL" id="TEB18930.1"/>
    </source>
</evidence>
<name>A0A4Y7TZH0_COPMI</name>
<organism evidence="4 5">
    <name type="scientific">Coprinellus micaceus</name>
    <name type="common">Glistening ink-cap mushroom</name>
    <name type="synonym">Coprinus micaceus</name>
    <dbReference type="NCBI Taxonomy" id="71717"/>
    <lineage>
        <taxon>Eukaryota</taxon>
        <taxon>Fungi</taxon>
        <taxon>Dikarya</taxon>
        <taxon>Basidiomycota</taxon>
        <taxon>Agaricomycotina</taxon>
        <taxon>Agaricomycetes</taxon>
        <taxon>Agaricomycetidae</taxon>
        <taxon>Agaricales</taxon>
        <taxon>Agaricineae</taxon>
        <taxon>Psathyrellaceae</taxon>
        <taxon>Coprinellus</taxon>
    </lineage>
</organism>
<dbReference type="OrthoDB" id="20865at2759"/>
<feature type="region of interest" description="Disordered" evidence="2">
    <location>
        <begin position="203"/>
        <end position="256"/>
    </location>
</feature>
<dbReference type="Proteomes" id="UP000298030">
    <property type="component" value="Unassembled WGS sequence"/>
</dbReference>
<protein>
    <submittedName>
        <fullName evidence="4">Uncharacterized protein</fullName>
    </submittedName>
</protein>
<reference evidence="4 5" key="1">
    <citation type="journal article" date="2019" name="Nat. Ecol. Evol.">
        <title>Megaphylogeny resolves global patterns of mushroom evolution.</title>
        <authorList>
            <person name="Varga T."/>
            <person name="Krizsan K."/>
            <person name="Foldi C."/>
            <person name="Dima B."/>
            <person name="Sanchez-Garcia M."/>
            <person name="Sanchez-Ramirez S."/>
            <person name="Szollosi G.J."/>
            <person name="Szarkandi J.G."/>
            <person name="Papp V."/>
            <person name="Albert L."/>
            <person name="Andreopoulos W."/>
            <person name="Angelini C."/>
            <person name="Antonin V."/>
            <person name="Barry K.W."/>
            <person name="Bougher N.L."/>
            <person name="Buchanan P."/>
            <person name="Buyck B."/>
            <person name="Bense V."/>
            <person name="Catcheside P."/>
            <person name="Chovatia M."/>
            <person name="Cooper J."/>
            <person name="Damon W."/>
            <person name="Desjardin D."/>
            <person name="Finy P."/>
            <person name="Geml J."/>
            <person name="Haridas S."/>
            <person name="Hughes K."/>
            <person name="Justo A."/>
            <person name="Karasinski D."/>
            <person name="Kautmanova I."/>
            <person name="Kiss B."/>
            <person name="Kocsube S."/>
            <person name="Kotiranta H."/>
            <person name="LaButti K.M."/>
            <person name="Lechner B.E."/>
            <person name="Liimatainen K."/>
            <person name="Lipzen A."/>
            <person name="Lukacs Z."/>
            <person name="Mihaltcheva S."/>
            <person name="Morgado L.N."/>
            <person name="Niskanen T."/>
            <person name="Noordeloos M.E."/>
            <person name="Ohm R.A."/>
            <person name="Ortiz-Santana B."/>
            <person name="Ovrebo C."/>
            <person name="Racz N."/>
            <person name="Riley R."/>
            <person name="Savchenko A."/>
            <person name="Shiryaev A."/>
            <person name="Soop K."/>
            <person name="Spirin V."/>
            <person name="Szebenyi C."/>
            <person name="Tomsovsky M."/>
            <person name="Tulloss R.E."/>
            <person name="Uehling J."/>
            <person name="Grigoriev I.V."/>
            <person name="Vagvolgyi C."/>
            <person name="Papp T."/>
            <person name="Martin F.M."/>
            <person name="Miettinen O."/>
            <person name="Hibbett D.S."/>
            <person name="Nagy L.G."/>
        </authorList>
    </citation>
    <scope>NUCLEOTIDE SEQUENCE [LARGE SCALE GENOMIC DNA]</scope>
    <source>
        <strain evidence="4 5">FP101781</strain>
    </source>
</reference>
<keyword evidence="5" id="KW-1185">Reference proteome</keyword>
<evidence type="ECO:0000313" key="4">
    <source>
        <dbReference type="EMBL" id="TEB39577.1"/>
    </source>
</evidence>
<proteinExistence type="predicted"/>
<feature type="compositionally biased region" description="Basic residues" evidence="2">
    <location>
        <begin position="240"/>
        <end position="256"/>
    </location>
</feature>
<evidence type="ECO:0000313" key="5">
    <source>
        <dbReference type="Proteomes" id="UP000298030"/>
    </source>
</evidence>
<feature type="compositionally biased region" description="Basic and acidic residues" evidence="2">
    <location>
        <begin position="203"/>
        <end position="216"/>
    </location>
</feature>
<sequence>MSQHIPNHHPQQPQYVQYAGPSTPAYIQGVPAPIVAQPMHQAMHYQPQPQIQSPPPPALATSTSANGPQNSARGDWTKDLVQLAKQGELKKHALALQLHTAHILSAHASLDTKLKAIQDVKEQKNKLESERARLLKCLQEINMDRDQADLAQATLDRECDALRAKIQVLSDGEWAIAKADVDRLRADLGQEPLPSLQQTLEERRAAYLEERRRQGNEGENSAGSSGQKRPSESTPDGQPKKPRGRPKGSKNKKAAS</sequence>
<dbReference type="EMBL" id="QPFP01000215">
    <property type="protein sequence ID" value="TEB18930.1"/>
    <property type="molecule type" value="Genomic_DNA"/>
</dbReference>
<feature type="compositionally biased region" description="Low complexity" evidence="2">
    <location>
        <begin position="217"/>
        <end position="226"/>
    </location>
</feature>
<dbReference type="EMBL" id="QPFP01000001">
    <property type="protein sequence ID" value="TEB39577.1"/>
    <property type="molecule type" value="Genomic_DNA"/>
</dbReference>
<keyword evidence="1" id="KW-0175">Coiled coil</keyword>
<accession>A0A4Y7TZH0</accession>
<dbReference type="AlphaFoldDB" id="A0A4Y7TZH0"/>
<feature type="region of interest" description="Disordered" evidence="2">
    <location>
        <begin position="43"/>
        <end position="74"/>
    </location>
</feature>